<feature type="region of interest" description="Disordered" evidence="1">
    <location>
        <begin position="125"/>
        <end position="154"/>
    </location>
</feature>
<gene>
    <name evidence="2" type="ORF">E7V67_015100</name>
</gene>
<proteinExistence type="predicted"/>
<organism evidence="2 3">
    <name type="scientific">[Empedobacter] haloabium</name>
    <dbReference type="NCBI Taxonomy" id="592317"/>
    <lineage>
        <taxon>Bacteria</taxon>
        <taxon>Pseudomonadati</taxon>
        <taxon>Pseudomonadota</taxon>
        <taxon>Betaproteobacteria</taxon>
        <taxon>Burkholderiales</taxon>
        <taxon>Oxalobacteraceae</taxon>
        <taxon>Telluria group</taxon>
        <taxon>Telluria group incertae sedis</taxon>
    </lineage>
</organism>
<dbReference type="EMBL" id="CP136508">
    <property type="protein sequence ID" value="WUR11046.1"/>
    <property type="molecule type" value="Genomic_DNA"/>
</dbReference>
<evidence type="ECO:0000313" key="2">
    <source>
        <dbReference type="EMBL" id="WUR11046.1"/>
    </source>
</evidence>
<evidence type="ECO:0000256" key="1">
    <source>
        <dbReference type="SAM" id="MobiDB-lite"/>
    </source>
</evidence>
<keyword evidence="3" id="KW-1185">Reference proteome</keyword>
<reference evidence="2 3" key="1">
    <citation type="journal article" date="2019" name="Int. J. Syst. Evol. Microbiol.">
        <title>The Draft Whole-Genome Sequence of the Antibiotic Producer Empedobacter haloabium ATCC 31962 Provides Indications for Its Taxonomic Reclassification.</title>
        <authorList>
            <person name="Miess H."/>
            <person name="Arlt P."/>
            <person name="Apel A.K."/>
            <person name="Weber T."/>
            <person name="Nieselt K."/>
            <person name="Hanssen F."/>
            <person name="Czemmel S."/>
            <person name="Nahnsen S."/>
            <person name="Gross H."/>
        </authorList>
    </citation>
    <scope>NUCLEOTIDE SEQUENCE [LARGE SCALE GENOMIC DNA]</scope>
    <source>
        <strain evidence="2 3">ATCC 31962</strain>
    </source>
</reference>
<sequence>MFWSDLKSLHGNTTMNIHLMGELSNPQNMKSAHRGAQEFIAITNGNNVDIYSKKEATGGGARHQQTVYWLPWSGAPGKGQITEATWESINKTGCDYFLTSEFTGCRFVVDDIGVSHVAYGAGNAVAGPTNSGQRDSAEGDSRLARSGRRKMSVSAGPGTALNYDINGYAIVFGYRDASTRWAFRVYRVDGLGARTWSKF</sequence>
<name>A0ABZ1UDX9_9BURK</name>
<protein>
    <submittedName>
        <fullName evidence="2">Uncharacterized protein</fullName>
    </submittedName>
</protein>
<evidence type="ECO:0000313" key="3">
    <source>
        <dbReference type="Proteomes" id="UP000321323"/>
    </source>
</evidence>
<dbReference type="Proteomes" id="UP000321323">
    <property type="component" value="Chromosome"/>
</dbReference>
<accession>A0ABZ1UDX9</accession>